<dbReference type="RefSeq" id="WP_261493463.1">
    <property type="nucleotide sequence ID" value="NZ_JAOCQF010000001.1"/>
</dbReference>
<evidence type="ECO:0000313" key="1">
    <source>
        <dbReference type="EMBL" id="MCT8328017.1"/>
    </source>
</evidence>
<gene>
    <name evidence="1" type="ORF">N5I32_00650</name>
</gene>
<reference evidence="2" key="1">
    <citation type="submission" date="2023-07" db="EMBL/GenBank/DDBJ databases">
        <title>Defluviimonas sediminis sp. nov., isolated from mangrove sediment.</title>
        <authorList>
            <person name="Liu L."/>
            <person name="Li J."/>
            <person name="Huang Y."/>
            <person name="Pan J."/>
            <person name="Li M."/>
        </authorList>
    </citation>
    <scope>NUCLEOTIDE SEQUENCE [LARGE SCALE GENOMIC DNA]</scope>
    <source>
        <strain evidence="2">FT324</strain>
    </source>
</reference>
<accession>A0ABT2NGH1</accession>
<protein>
    <submittedName>
        <fullName evidence="1">Uncharacterized protein</fullName>
    </submittedName>
</protein>
<dbReference type="Proteomes" id="UP001205601">
    <property type="component" value="Unassembled WGS sequence"/>
</dbReference>
<dbReference type="EMBL" id="JAOCQF010000001">
    <property type="protein sequence ID" value="MCT8328017.1"/>
    <property type="molecule type" value="Genomic_DNA"/>
</dbReference>
<keyword evidence="2" id="KW-1185">Reference proteome</keyword>
<proteinExistence type="predicted"/>
<evidence type="ECO:0000313" key="2">
    <source>
        <dbReference type="Proteomes" id="UP001205601"/>
    </source>
</evidence>
<comment type="caution">
    <text evidence="1">The sequence shown here is derived from an EMBL/GenBank/DDBJ whole genome shotgun (WGS) entry which is preliminary data.</text>
</comment>
<sequence length="47" mass="4773">MTRRTGWILALLMLGTLPGCAAVIVGAGGAVLADEVVEDREGGDGLF</sequence>
<name>A0ABT2NGH1_9RHOB</name>
<organism evidence="1 2">
    <name type="scientific">Albidovulum sediminis</name>
    <dbReference type="NCBI Taxonomy" id="3066345"/>
    <lineage>
        <taxon>Bacteria</taxon>
        <taxon>Pseudomonadati</taxon>
        <taxon>Pseudomonadota</taxon>
        <taxon>Alphaproteobacteria</taxon>
        <taxon>Rhodobacterales</taxon>
        <taxon>Paracoccaceae</taxon>
        <taxon>Albidovulum</taxon>
    </lineage>
</organism>